<proteinExistence type="predicted"/>
<protein>
    <submittedName>
        <fullName evidence="2">Endonuclease</fullName>
    </submittedName>
</protein>
<dbReference type="EMBL" id="BSUY01000001">
    <property type="protein sequence ID" value="GMA81033.1"/>
    <property type="molecule type" value="Genomic_DNA"/>
</dbReference>
<evidence type="ECO:0000259" key="1">
    <source>
        <dbReference type="Pfam" id="PF03372"/>
    </source>
</evidence>
<dbReference type="Pfam" id="PF03372">
    <property type="entry name" value="Exo_endo_phos"/>
    <property type="match status" value="1"/>
</dbReference>
<dbReference type="PANTHER" id="PTHR14859:SF15">
    <property type="entry name" value="ENDONUCLEASE_EXONUCLEASE_PHOSPHATASE DOMAIN-CONTAINING PROTEIN"/>
    <property type="match status" value="1"/>
</dbReference>
<feature type="domain" description="Endonuclease/exonuclease/phosphatase" evidence="1">
    <location>
        <begin position="90"/>
        <end position="376"/>
    </location>
</feature>
<dbReference type="PANTHER" id="PTHR14859">
    <property type="entry name" value="CALCOFLUOR WHITE HYPERSENSITIVE PROTEIN PRECURSOR"/>
    <property type="match status" value="1"/>
</dbReference>
<organism evidence="2 3">
    <name type="scientific">Shewanella glacialipiscicola</name>
    <dbReference type="NCBI Taxonomy" id="614069"/>
    <lineage>
        <taxon>Bacteria</taxon>
        <taxon>Pseudomonadati</taxon>
        <taxon>Pseudomonadota</taxon>
        <taxon>Gammaproteobacteria</taxon>
        <taxon>Alteromonadales</taxon>
        <taxon>Shewanellaceae</taxon>
        <taxon>Shewanella</taxon>
    </lineage>
</organism>
<dbReference type="Proteomes" id="UP001157046">
    <property type="component" value="Unassembled WGS sequence"/>
</dbReference>
<accession>A0ABQ6J0Q5</accession>
<dbReference type="InterPro" id="IPR051916">
    <property type="entry name" value="GPI-anchor_lipid_remodeler"/>
</dbReference>
<keyword evidence="3" id="KW-1185">Reference proteome</keyword>
<comment type="caution">
    <text evidence="2">The sequence shown here is derived from an EMBL/GenBank/DDBJ whole genome shotgun (WGS) entry which is preliminary data.</text>
</comment>
<dbReference type="InterPro" id="IPR036691">
    <property type="entry name" value="Endo/exonu/phosph_ase_sf"/>
</dbReference>
<evidence type="ECO:0000313" key="2">
    <source>
        <dbReference type="EMBL" id="GMA81033.1"/>
    </source>
</evidence>
<name>A0ABQ6J0Q5_9GAMM</name>
<keyword evidence="2" id="KW-0255">Endonuclease</keyword>
<reference evidence="3" key="1">
    <citation type="journal article" date="2019" name="Int. J. Syst. Evol. Microbiol.">
        <title>The Global Catalogue of Microorganisms (GCM) 10K type strain sequencing project: providing services to taxonomists for standard genome sequencing and annotation.</title>
        <authorList>
            <consortium name="The Broad Institute Genomics Platform"/>
            <consortium name="The Broad Institute Genome Sequencing Center for Infectious Disease"/>
            <person name="Wu L."/>
            <person name="Ma J."/>
        </authorList>
    </citation>
    <scope>NUCLEOTIDE SEQUENCE [LARGE SCALE GENOMIC DNA]</scope>
    <source>
        <strain evidence="3">NBRC 102030</strain>
    </source>
</reference>
<keyword evidence="2" id="KW-0378">Hydrolase</keyword>
<dbReference type="GO" id="GO:0004519">
    <property type="term" value="F:endonuclease activity"/>
    <property type="evidence" value="ECO:0007669"/>
    <property type="project" value="UniProtKB-KW"/>
</dbReference>
<sequence>MSTKVTTEGVTERPTELTSPHRAMLEAQASCASLTSISSALSSTSINSTPISNIKIASINLFNFIEPPLAYYDFENIYSHGQWQKKCQWLSEFLAHRQPDIIGFQEVFSPEPLKRIASEQGLVHFAVIDEPTLVSDYIYRSPVVALASRYPIIEVSSVEPDSHLVAAMGLSSEFAFSRKVLRATVEMPYIGKCDYYVVHFKSKRAGLALESKPLGQDEGVGSASCIKLHAETQLLTEQALGRWASTMQRGAEAALLFNGILVRRQTSKYPVIVMGDFNDSLSMGALDALTIQGDSIHSGDIKAAGLGHLSDAALAGVFAQYQLQDAYELFIEANLRENLHTNTAYYKEHRPATHYYGPKGSVLDYILLSSEFDASHGRSLAQVVDYQTCDRHLVRPEYERDAYSTDHAPVVVALALRR</sequence>
<keyword evidence="2" id="KW-0540">Nuclease</keyword>
<dbReference type="SUPFAM" id="SSF56219">
    <property type="entry name" value="DNase I-like"/>
    <property type="match status" value="1"/>
</dbReference>
<gene>
    <name evidence="2" type="ORF">GCM10025855_05660</name>
</gene>
<dbReference type="InterPro" id="IPR005135">
    <property type="entry name" value="Endo/exonuclease/phosphatase"/>
</dbReference>
<dbReference type="Gene3D" id="3.60.10.10">
    <property type="entry name" value="Endonuclease/exonuclease/phosphatase"/>
    <property type="match status" value="1"/>
</dbReference>
<evidence type="ECO:0000313" key="3">
    <source>
        <dbReference type="Proteomes" id="UP001157046"/>
    </source>
</evidence>